<evidence type="ECO:0000313" key="1">
    <source>
        <dbReference type="Proteomes" id="UP000887565"/>
    </source>
</evidence>
<reference evidence="2" key="1">
    <citation type="submission" date="2022-11" db="UniProtKB">
        <authorList>
            <consortium name="WormBaseParasite"/>
        </authorList>
    </citation>
    <scope>IDENTIFICATION</scope>
</reference>
<accession>A0A915JC41</accession>
<dbReference type="WBParaSite" id="nRc.2.0.1.t23727-RA">
    <property type="protein sequence ID" value="nRc.2.0.1.t23727-RA"/>
    <property type="gene ID" value="nRc.2.0.1.g23727"/>
</dbReference>
<keyword evidence="1" id="KW-1185">Reference proteome</keyword>
<sequence length="68" mass="7568">MRIFHDNAAIYELCDKISKKFAGITRHSANGIMKKRMISVAAGEHCLSTVATLSMQSLFNNSDEFGFI</sequence>
<evidence type="ECO:0000313" key="2">
    <source>
        <dbReference type="WBParaSite" id="nRc.2.0.1.t23727-RA"/>
    </source>
</evidence>
<protein>
    <submittedName>
        <fullName evidence="2">Uncharacterized protein</fullName>
    </submittedName>
</protein>
<dbReference type="AlphaFoldDB" id="A0A915JC41"/>
<name>A0A915JC41_ROMCU</name>
<organism evidence="1 2">
    <name type="scientific">Romanomermis culicivorax</name>
    <name type="common">Nematode worm</name>
    <dbReference type="NCBI Taxonomy" id="13658"/>
    <lineage>
        <taxon>Eukaryota</taxon>
        <taxon>Metazoa</taxon>
        <taxon>Ecdysozoa</taxon>
        <taxon>Nematoda</taxon>
        <taxon>Enoplea</taxon>
        <taxon>Dorylaimia</taxon>
        <taxon>Mermithida</taxon>
        <taxon>Mermithoidea</taxon>
        <taxon>Mermithidae</taxon>
        <taxon>Romanomermis</taxon>
    </lineage>
</organism>
<dbReference type="Proteomes" id="UP000887565">
    <property type="component" value="Unplaced"/>
</dbReference>
<proteinExistence type="predicted"/>